<dbReference type="GO" id="GO:0003676">
    <property type="term" value="F:nucleic acid binding"/>
    <property type="evidence" value="ECO:0007669"/>
    <property type="project" value="InterPro"/>
</dbReference>
<evidence type="ECO:0000256" key="1">
    <source>
        <dbReference type="ARBA" id="ARBA00012493"/>
    </source>
</evidence>
<keyword evidence="4" id="KW-1185">Reference proteome</keyword>
<dbReference type="EC" id="2.7.7.49" evidence="1"/>
<comment type="caution">
    <text evidence="3">The sequence shown here is derived from an EMBL/GenBank/DDBJ whole genome shotgun (WGS) entry which is preliminary data.</text>
</comment>
<accession>A0AAW1K113</accession>
<dbReference type="EMBL" id="JASPKY010000284">
    <property type="protein sequence ID" value="KAK9711109.1"/>
    <property type="molecule type" value="Genomic_DNA"/>
</dbReference>
<dbReference type="SUPFAM" id="SSF53098">
    <property type="entry name" value="Ribonuclease H-like"/>
    <property type="match status" value="1"/>
</dbReference>
<evidence type="ECO:0000259" key="2">
    <source>
        <dbReference type="PROSITE" id="PS50994"/>
    </source>
</evidence>
<dbReference type="GO" id="GO:0003964">
    <property type="term" value="F:RNA-directed DNA polymerase activity"/>
    <property type="evidence" value="ECO:0007669"/>
    <property type="project" value="UniProtKB-EC"/>
</dbReference>
<organism evidence="3 4">
    <name type="scientific">Popillia japonica</name>
    <name type="common">Japanese beetle</name>
    <dbReference type="NCBI Taxonomy" id="7064"/>
    <lineage>
        <taxon>Eukaryota</taxon>
        <taxon>Metazoa</taxon>
        <taxon>Ecdysozoa</taxon>
        <taxon>Arthropoda</taxon>
        <taxon>Hexapoda</taxon>
        <taxon>Insecta</taxon>
        <taxon>Pterygota</taxon>
        <taxon>Neoptera</taxon>
        <taxon>Endopterygota</taxon>
        <taxon>Coleoptera</taxon>
        <taxon>Polyphaga</taxon>
        <taxon>Scarabaeiformia</taxon>
        <taxon>Scarabaeidae</taxon>
        <taxon>Rutelinae</taxon>
        <taxon>Popillia</taxon>
    </lineage>
</organism>
<protein>
    <recommendedName>
        <fullName evidence="1">RNA-directed DNA polymerase</fullName>
        <ecNumber evidence="1">2.7.7.49</ecNumber>
    </recommendedName>
</protein>
<dbReference type="InterPro" id="IPR050951">
    <property type="entry name" value="Retrovirus_Pol_polyprotein"/>
</dbReference>
<evidence type="ECO:0000313" key="3">
    <source>
        <dbReference type="EMBL" id="KAK9711109.1"/>
    </source>
</evidence>
<dbReference type="GO" id="GO:0015074">
    <property type="term" value="P:DNA integration"/>
    <property type="evidence" value="ECO:0007669"/>
    <property type="project" value="InterPro"/>
</dbReference>
<name>A0AAW1K113_POPJA</name>
<dbReference type="PROSITE" id="PS50994">
    <property type="entry name" value="INTEGRASE"/>
    <property type="match status" value="1"/>
</dbReference>
<dbReference type="PANTHER" id="PTHR37984">
    <property type="entry name" value="PROTEIN CBG26694"/>
    <property type="match status" value="1"/>
</dbReference>
<dbReference type="AlphaFoldDB" id="A0AAW1K113"/>
<dbReference type="PANTHER" id="PTHR37984:SF5">
    <property type="entry name" value="PROTEIN NYNRIN-LIKE"/>
    <property type="match status" value="1"/>
</dbReference>
<dbReference type="InterPro" id="IPR041588">
    <property type="entry name" value="Integrase_H2C2"/>
</dbReference>
<dbReference type="Pfam" id="PF17921">
    <property type="entry name" value="Integrase_H2C2"/>
    <property type="match status" value="1"/>
</dbReference>
<dbReference type="Proteomes" id="UP001458880">
    <property type="component" value="Unassembled WGS sequence"/>
</dbReference>
<dbReference type="InterPro" id="IPR012337">
    <property type="entry name" value="RNaseH-like_sf"/>
</dbReference>
<dbReference type="InterPro" id="IPR036397">
    <property type="entry name" value="RNaseH_sf"/>
</dbReference>
<sequence length="232" mass="26603">MIMKGWPNDSRKVDSDIKNYNQYRGELTVIDDLIYKGQSIVVPKSMKHEMVQKIHYTYLGINECLKLAQESIFWPNMYNEIRQVVANCALCLKYSTSQPKDVLQRYKIPTLPWNKVGCDIMEIIEIAELNNITSKSVKAIFARHGIPLTLVSGGGTEFTSLEFKNFASEWEFNVVITSATHAQSNGRAERQIQTAKGIFKKVWEDKKDIDIVLLHYRNTPIFKNISPAQILT</sequence>
<feature type="domain" description="Integrase catalytic" evidence="2">
    <location>
        <begin position="131"/>
        <end position="232"/>
    </location>
</feature>
<evidence type="ECO:0000313" key="4">
    <source>
        <dbReference type="Proteomes" id="UP001458880"/>
    </source>
</evidence>
<dbReference type="Gene3D" id="1.10.340.70">
    <property type="match status" value="1"/>
</dbReference>
<gene>
    <name evidence="3" type="ORF">QE152_g25635</name>
</gene>
<dbReference type="InterPro" id="IPR001584">
    <property type="entry name" value="Integrase_cat-core"/>
</dbReference>
<dbReference type="Gene3D" id="3.30.420.10">
    <property type="entry name" value="Ribonuclease H-like superfamily/Ribonuclease H"/>
    <property type="match status" value="1"/>
</dbReference>
<dbReference type="FunFam" id="1.10.340.70:FF:000004">
    <property type="entry name" value="Retrovirus-related Pol polyprotein from transposon 297-like Protein"/>
    <property type="match status" value="1"/>
</dbReference>
<proteinExistence type="predicted"/>
<reference evidence="3 4" key="1">
    <citation type="journal article" date="2024" name="BMC Genomics">
        <title>De novo assembly and annotation of Popillia japonica's genome with initial clues to its potential as an invasive pest.</title>
        <authorList>
            <person name="Cucini C."/>
            <person name="Boschi S."/>
            <person name="Funari R."/>
            <person name="Cardaioli E."/>
            <person name="Iannotti N."/>
            <person name="Marturano G."/>
            <person name="Paoli F."/>
            <person name="Bruttini M."/>
            <person name="Carapelli A."/>
            <person name="Frati F."/>
            <person name="Nardi F."/>
        </authorList>
    </citation>
    <scope>NUCLEOTIDE SEQUENCE [LARGE SCALE GENOMIC DNA]</scope>
    <source>
        <strain evidence="3">DMR45628</strain>
    </source>
</reference>